<accession>A0A0X2NLQ0</accession>
<dbReference type="Pfam" id="PF08867">
    <property type="entry name" value="FRG"/>
    <property type="match status" value="1"/>
</dbReference>
<dbReference type="RefSeq" id="WP_073883760.1">
    <property type="nucleotide sequence ID" value="NZ_FAUH01000005.1"/>
</dbReference>
<sequence>MKTIAKLSTHSTSHRFAWRGFSNANHTVKSTLHRHLEGVNESLSENSMRKKEKSILEEARSWGLGISGGQPVDDLQLLTDLQHFGAPTRLIDVTSNPMTALWFATENAKSKDSRTGRDRNCQTTRDTSGLLLAINIDWYRESEEGSLPQTAFKTIGESHIRRNSTFPESATLEAGVSLKKPFIVSSNMPNQRLQAQEGYFISGRLPQSQPGPFPSLDLDYDDGDPGELKKLIEESALRGKPKRIPFVAILVPAGSKTALRDNLKRTYNKTAKRLFPDHSGFVEYGKYYRT</sequence>
<evidence type="ECO:0000259" key="1">
    <source>
        <dbReference type="SMART" id="SM00901"/>
    </source>
</evidence>
<proteinExistence type="predicted"/>
<reference evidence="3" key="1">
    <citation type="submission" date="2015-11" db="EMBL/GenBank/DDBJ databases">
        <authorList>
            <person name="Dugat-Bony E."/>
        </authorList>
    </citation>
    <scope>NUCLEOTIDE SEQUENCE [LARGE SCALE GENOMIC DNA]</scope>
    <source>
        <strain evidence="3">Mu292</strain>
    </source>
</reference>
<dbReference type="SMART" id="SM00901">
    <property type="entry name" value="FRG"/>
    <property type="match status" value="1"/>
</dbReference>
<dbReference type="Proteomes" id="UP000182498">
    <property type="component" value="Unassembled WGS sequence"/>
</dbReference>
<feature type="domain" description="FRG" evidence="1">
    <location>
        <begin position="12"/>
        <end position="116"/>
    </location>
</feature>
<name>A0A0X2NLQ0_9CORY</name>
<gene>
    <name evidence="2" type="ORF">CVAR292_00992</name>
</gene>
<dbReference type="InterPro" id="IPR014966">
    <property type="entry name" value="FRG-dom"/>
</dbReference>
<evidence type="ECO:0000313" key="2">
    <source>
        <dbReference type="EMBL" id="CUU65660.1"/>
    </source>
</evidence>
<evidence type="ECO:0000313" key="3">
    <source>
        <dbReference type="Proteomes" id="UP000182498"/>
    </source>
</evidence>
<dbReference type="EMBL" id="FAUH01000005">
    <property type="protein sequence ID" value="CUU65660.1"/>
    <property type="molecule type" value="Genomic_DNA"/>
</dbReference>
<protein>
    <submittedName>
        <fullName evidence="2">FRG domain</fullName>
    </submittedName>
</protein>
<keyword evidence="3" id="KW-1185">Reference proteome</keyword>
<dbReference type="AlphaFoldDB" id="A0A0X2NLQ0"/>
<dbReference type="OrthoDB" id="9816036at2"/>
<organism evidence="2 3">
    <name type="scientific">Corynebacterium variabile</name>
    <dbReference type="NCBI Taxonomy" id="1727"/>
    <lineage>
        <taxon>Bacteria</taxon>
        <taxon>Bacillati</taxon>
        <taxon>Actinomycetota</taxon>
        <taxon>Actinomycetes</taxon>
        <taxon>Mycobacteriales</taxon>
        <taxon>Corynebacteriaceae</taxon>
        <taxon>Corynebacterium</taxon>
    </lineage>
</organism>